<gene>
    <name evidence="1" type="ORF">F7D59_14610</name>
</gene>
<organism evidence="1 2">
    <name type="scientific">Segatella copri</name>
    <dbReference type="NCBI Taxonomy" id="165179"/>
    <lineage>
        <taxon>Bacteria</taxon>
        <taxon>Pseudomonadati</taxon>
        <taxon>Bacteroidota</taxon>
        <taxon>Bacteroidia</taxon>
        <taxon>Bacteroidales</taxon>
        <taxon>Prevotellaceae</taxon>
        <taxon>Segatella</taxon>
    </lineage>
</organism>
<protein>
    <submittedName>
        <fullName evidence="1">Uncharacterized protein</fullName>
    </submittedName>
</protein>
<sequence length="278" mass="31160">MAKMKIQISKDDFEQSILAATSSHSEVFESVEPHFKESYLRLSQQILGEVGEEALETSDELREAVIKTVCLDAFLGVVRHLDLVLTPTGFGVVANNEVTPASSSRVEALIEQCRIALIVAQDTVMSHLTVVSGWGSTLQAQQGIQTVVWSMEGYCYLTRQTSMTSKDWMSKLAAMQEADATLRKLVSDEQMDDIMCLVRGVREGNEFEGCVRLMLSRSLIMLANDMLSAYSNERARLLRYFDAHLDKFPLYADSSAYKANHFKEFNNEKSKPAFVFNA</sequence>
<evidence type="ECO:0000313" key="2">
    <source>
        <dbReference type="Proteomes" id="UP000420635"/>
    </source>
</evidence>
<dbReference type="Pfam" id="PF20459">
    <property type="entry name" value="DUF6712"/>
    <property type="match status" value="2"/>
</dbReference>
<accession>A0A646HG88</accession>
<dbReference type="RefSeq" id="WP_153112345.1">
    <property type="nucleotide sequence ID" value="NZ_VZAS01000004.1"/>
</dbReference>
<evidence type="ECO:0000313" key="1">
    <source>
        <dbReference type="EMBL" id="MQN91050.1"/>
    </source>
</evidence>
<name>A0A646HG88_9BACT</name>
<comment type="caution">
    <text evidence="1">The sequence shown here is derived from an EMBL/GenBank/DDBJ whole genome shotgun (WGS) entry which is preliminary data.</text>
</comment>
<dbReference type="InterPro" id="IPR046558">
    <property type="entry name" value="DUF6712"/>
</dbReference>
<dbReference type="EMBL" id="VZBQ01000151">
    <property type="protein sequence ID" value="MQN91050.1"/>
    <property type="molecule type" value="Genomic_DNA"/>
</dbReference>
<dbReference type="Proteomes" id="UP000420635">
    <property type="component" value="Unassembled WGS sequence"/>
</dbReference>
<reference evidence="2" key="1">
    <citation type="submission" date="2019-09" db="EMBL/GenBank/DDBJ databases">
        <title>Distinct polysaccharide growth profiles of human intestinal Prevotella copri isolates.</title>
        <authorList>
            <person name="Fehlner-Peach H."/>
            <person name="Magnabosco C."/>
            <person name="Raghavan V."/>
            <person name="Scher J.U."/>
            <person name="Tett A."/>
            <person name="Cox L.M."/>
            <person name="Gottsegen C."/>
            <person name="Watters A."/>
            <person name="Wiltshire- Gordon J.D."/>
            <person name="Segata N."/>
            <person name="Bonneau R."/>
            <person name="Littman D.R."/>
        </authorList>
    </citation>
    <scope>NUCLEOTIDE SEQUENCE [LARGE SCALE GENOMIC DNA]</scope>
    <source>
        <strain evidence="2">iP54</strain>
    </source>
</reference>
<dbReference type="AlphaFoldDB" id="A0A646HG88"/>
<proteinExistence type="predicted"/>